<evidence type="ECO:0000313" key="10">
    <source>
        <dbReference type="Proteomes" id="UP001285263"/>
    </source>
</evidence>
<dbReference type="EMBL" id="JAXCLA010000013">
    <property type="protein sequence ID" value="MDY0749004.1"/>
    <property type="molecule type" value="Genomic_DNA"/>
</dbReference>
<reference evidence="9 10" key="1">
    <citation type="submission" date="2023-11" db="EMBL/GenBank/DDBJ databases">
        <title>Paucibacter sp. nov., isolated from fresh soil in Korea.</title>
        <authorList>
            <person name="Le N.T.T."/>
        </authorList>
    </citation>
    <scope>NUCLEOTIDE SEQUENCE [LARGE SCALE GENOMIC DNA]</scope>
    <source>
        <strain evidence="9 10">R3-3</strain>
    </source>
</reference>
<keyword evidence="3 6" id="KW-0479">Metal-binding</keyword>
<organism evidence="9 10">
    <name type="scientific">Roseateles agri</name>
    <dbReference type="NCBI Taxonomy" id="3098619"/>
    <lineage>
        <taxon>Bacteria</taxon>
        <taxon>Pseudomonadati</taxon>
        <taxon>Pseudomonadota</taxon>
        <taxon>Betaproteobacteria</taxon>
        <taxon>Burkholderiales</taxon>
        <taxon>Sphaerotilaceae</taxon>
        <taxon>Roseateles</taxon>
    </lineage>
</organism>
<dbReference type="InterPro" id="IPR036909">
    <property type="entry name" value="Cyt_c-like_dom_sf"/>
</dbReference>
<dbReference type="Gene3D" id="1.10.760.10">
    <property type="entry name" value="Cytochrome c-like domain"/>
    <property type="match status" value="1"/>
</dbReference>
<keyword evidence="4" id="KW-0249">Electron transport</keyword>
<evidence type="ECO:0000256" key="2">
    <source>
        <dbReference type="ARBA" id="ARBA00022617"/>
    </source>
</evidence>
<keyword evidence="10" id="KW-1185">Reference proteome</keyword>
<dbReference type="InterPro" id="IPR002327">
    <property type="entry name" value="Cyt_c_1A/1B"/>
</dbReference>
<keyword evidence="1" id="KW-0813">Transport</keyword>
<protein>
    <submittedName>
        <fullName evidence="9">Cytochrome c family protein</fullName>
    </submittedName>
</protein>
<evidence type="ECO:0000259" key="8">
    <source>
        <dbReference type="PROSITE" id="PS51007"/>
    </source>
</evidence>
<feature type="domain" description="Cytochrome c" evidence="8">
    <location>
        <begin position="22"/>
        <end position="119"/>
    </location>
</feature>
<evidence type="ECO:0000256" key="1">
    <source>
        <dbReference type="ARBA" id="ARBA00022448"/>
    </source>
</evidence>
<dbReference type="PRINTS" id="PR00604">
    <property type="entry name" value="CYTCHRMECIAB"/>
</dbReference>
<accession>A0ABU5DS98</accession>
<dbReference type="PANTHER" id="PTHR11961">
    <property type="entry name" value="CYTOCHROME C"/>
    <property type="match status" value="1"/>
</dbReference>
<evidence type="ECO:0000256" key="5">
    <source>
        <dbReference type="ARBA" id="ARBA00023004"/>
    </source>
</evidence>
<evidence type="ECO:0000256" key="3">
    <source>
        <dbReference type="ARBA" id="ARBA00022723"/>
    </source>
</evidence>
<comment type="caution">
    <text evidence="9">The sequence shown here is derived from an EMBL/GenBank/DDBJ whole genome shotgun (WGS) entry which is preliminary data.</text>
</comment>
<name>A0ABU5DS98_9BURK</name>
<dbReference type="Proteomes" id="UP001285263">
    <property type="component" value="Unassembled WGS sequence"/>
</dbReference>
<feature type="signal peptide" evidence="7">
    <location>
        <begin position="1"/>
        <end position="17"/>
    </location>
</feature>
<sequence length="135" mass="14459">MLRTCLAAGLVAGVAAAAQCAPDLAHGAQVYVRCMACHATAYDRVGPRHCGLIGRRAGSVPGFAYSAAMKKSQIVWDEKTLDVFLAHPLKIVPGTTMTYDGVPDQKDRADLVGYLKRLDDTAECRNLRLTAPASR</sequence>
<keyword evidence="7" id="KW-0732">Signal</keyword>
<evidence type="ECO:0000256" key="7">
    <source>
        <dbReference type="SAM" id="SignalP"/>
    </source>
</evidence>
<keyword evidence="5 6" id="KW-0408">Iron</keyword>
<proteinExistence type="predicted"/>
<evidence type="ECO:0000256" key="6">
    <source>
        <dbReference type="PROSITE-ProRule" id="PRU00433"/>
    </source>
</evidence>
<keyword evidence="2 6" id="KW-0349">Heme</keyword>
<dbReference type="PROSITE" id="PS51007">
    <property type="entry name" value="CYTC"/>
    <property type="match status" value="1"/>
</dbReference>
<evidence type="ECO:0000313" key="9">
    <source>
        <dbReference type="EMBL" id="MDY0749004.1"/>
    </source>
</evidence>
<dbReference type="InterPro" id="IPR009056">
    <property type="entry name" value="Cyt_c-like_dom"/>
</dbReference>
<dbReference type="SUPFAM" id="SSF46626">
    <property type="entry name" value="Cytochrome c"/>
    <property type="match status" value="1"/>
</dbReference>
<feature type="chain" id="PRO_5046708323" evidence="7">
    <location>
        <begin position="18"/>
        <end position="135"/>
    </location>
</feature>
<gene>
    <name evidence="9" type="ORF">SNE35_31185</name>
</gene>
<evidence type="ECO:0000256" key="4">
    <source>
        <dbReference type="ARBA" id="ARBA00022982"/>
    </source>
</evidence>